<feature type="domain" description="ABC1 atypical kinase-like" evidence="3">
    <location>
        <begin position="97"/>
        <end position="340"/>
    </location>
</feature>
<dbReference type="InterPro" id="IPR050154">
    <property type="entry name" value="UbiB_kinase"/>
</dbReference>
<protein>
    <submittedName>
        <fullName evidence="4">Putative ubiquinone biosynthesis protein UbiB</fullName>
    </submittedName>
</protein>
<accession>A0A0S6W431</accession>
<keyword evidence="2" id="KW-0812">Transmembrane</keyword>
<comment type="similarity">
    <text evidence="1">Belongs to the protein kinase superfamily. ADCK protein kinase family.</text>
</comment>
<evidence type="ECO:0000259" key="3">
    <source>
        <dbReference type="Pfam" id="PF03109"/>
    </source>
</evidence>
<evidence type="ECO:0000313" key="4">
    <source>
        <dbReference type="EMBL" id="GAK53211.1"/>
    </source>
</evidence>
<evidence type="ECO:0000256" key="1">
    <source>
        <dbReference type="ARBA" id="ARBA00009670"/>
    </source>
</evidence>
<dbReference type="InterPro" id="IPR011009">
    <property type="entry name" value="Kinase-like_dom_sf"/>
</dbReference>
<dbReference type="CDD" id="cd05121">
    <property type="entry name" value="ABC1_ADCK3-like"/>
    <property type="match status" value="1"/>
</dbReference>
<reference evidence="4" key="1">
    <citation type="journal article" date="2015" name="PeerJ">
        <title>First genomic representation of candidate bacterial phylum KSB3 points to enhanced environmental sensing as a trigger of wastewater bulking.</title>
        <authorList>
            <person name="Sekiguchi Y."/>
            <person name="Ohashi A."/>
            <person name="Parks D.H."/>
            <person name="Yamauchi T."/>
            <person name="Tyson G.W."/>
            <person name="Hugenholtz P."/>
        </authorList>
    </citation>
    <scope>NUCLEOTIDE SEQUENCE [LARGE SCALE GENOMIC DNA]</scope>
</reference>
<keyword evidence="2" id="KW-0472">Membrane</keyword>
<proteinExistence type="inferred from homology"/>
<dbReference type="SUPFAM" id="SSF56112">
    <property type="entry name" value="Protein kinase-like (PK-like)"/>
    <property type="match status" value="1"/>
</dbReference>
<gene>
    <name evidence="4" type="ORF">U14_04474</name>
</gene>
<dbReference type="AlphaFoldDB" id="A0A0S6W431"/>
<feature type="transmembrane region" description="Helical" evidence="2">
    <location>
        <begin position="494"/>
        <end position="512"/>
    </location>
</feature>
<name>A0A0S6W431_9BACT</name>
<dbReference type="EMBL" id="DF820459">
    <property type="protein sequence ID" value="GAK53211.1"/>
    <property type="molecule type" value="Genomic_DNA"/>
</dbReference>
<dbReference type="PANTHER" id="PTHR10566">
    <property type="entry name" value="CHAPERONE-ACTIVITY OF BC1 COMPLEX CABC1 -RELATED"/>
    <property type="match status" value="1"/>
</dbReference>
<evidence type="ECO:0000313" key="5">
    <source>
        <dbReference type="Proteomes" id="UP000030700"/>
    </source>
</evidence>
<keyword evidence="4" id="KW-0830">Ubiquinone</keyword>
<feature type="transmembrane region" description="Helical" evidence="2">
    <location>
        <begin position="524"/>
        <end position="542"/>
    </location>
</feature>
<dbReference type="Proteomes" id="UP000030700">
    <property type="component" value="Unassembled WGS sequence"/>
</dbReference>
<organism evidence="4">
    <name type="scientific">Candidatus Moduliflexus flocculans</name>
    <dbReference type="NCBI Taxonomy" id="1499966"/>
    <lineage>
        <taxon>Bacteria</taxon>
        <taxon>Candidatus Moduliflexota</taxon>
        <taxon>Candidatus Moduliflexia</taxon>
        <taxon>Candidatus Moduliflexales</taxon>
        <taxon>Candidatus Moduliflexaceae</taxon>
    </lineage>
</organism>
<dbReference type="InterPro" id="IPR004147">
    <property type="entry name" value="ABC1_dom"/>
</dbReference>
<dbReference type="HOGENOM" id="CLU_006533_0_0_0"/>
<dbReference type="Pfam" id="PF03109">
    <property type="entry name" value="ABC1"/>
    <property type="match status" value="1"/>
</dbReference>
<keyword evidence="5" id="KW-1185">Reference proteome</keyword>
<dbReference type="STRING" id="1499966.U14_04474"/>
<keyword evidence="2" id="KW-1133">Transmembrane helix</keyword>
<evidence type="ECO:0000256" key="2">
    <source>
        <dbReference type="SAM" id="Phobius"/>
    </source>
</evidence>
<dbReference type="PANTHER" id="PTHR10566:SF113">
    <property type="entry name" value="PROTEIN ACTIVITY OF BC1 COMPLEX KINASE 7, CHLOROPLASTIC"/>
    <property type="match status" value="1"/>
</dbReference>
<sequence>MNFMSIPQFTRNTMRFTEIVGVLGKYGLANWIPEQFPDMVKGFFKTADGVDLNTLSDGARLRLALTELGPTFIKLGQVLSTRVDLVGSELANELAELQSGTPADPPEVVRATIEAELGKPPEELFAAFDSEAIASASIGQAHLATLHNGQQVIVKVQHQGIEEKVETDLDILIALAKLAEQYDPELRFYLPQNTAAEFRQSLLRELDFRREMRNLLQFERNFHNNPAVHIPIAYPDLTTRRVLTMEQLNGYSIANVERLEQDGFDGKALVHTGANIFMDMIFRDRFYHADPHPGNIWVLSDGRIGLLDCGMIGRLDSRTQQGIEQILFAVISKDSSQLTTVVIRLSSAPLTLNRAALEADIEDFVAEHIEQAAADFDISNTLDMLAAIIRKHRILLPTGISSLIRLLIMLEGTVKMLDPEFKLFDILASRKVEFMQKRVSFDHLTQHVLKSYRDWERLLTMLPHEFAEILENFRSGRLEVHLAIRHLDSIVNRLVYAMLSAALFIGSSWILSASVPPLVKGVSVPGAGGCVVAAVLGLRLMYAVKKSGDLD</sequence>